<reference evidence="2 3" key="1">
    <citation type="submission" date="2011-02" db="EMBL/GenBank/DDBJ databases">
        <authorList>
            <person name="Muzny D."/>
            <person name="Qin X."/>
            <person name="Deng J."/>
            <person name="Jiang H."/>
            <person name="Liu Y."/>
            <person name="Qu J."/>
            <person name="Song X.-Z."/>
            <person name="Zhang L."/>
            <person name="Thornton R."/>
            <person name="Coyle M."/>
            <person name="Francisco L."/>
            <person name="Jackson L."/>
            <person name="Javaid M."/>
            <person name="Korchina V."/>
            <person name="Kovar C."/>
            <person name="Mata R."/>
            <person name="Mathew T."/>
            <person name="Ngo R."/>
            <person name="Nguyen L."/>
            <person name="Nguyen N."/>
            <person name="Okwuonu G."/>
            <person name="Ongeri F."/>
            <person name="Pham C."/>
            <person name="Simmons D."/>
            <person name="Wilczek-Boney K."/>
            <person name="Hale W."/>
            <person name="Jakkamsetti A."/>
            <person name="Pham P."/>
            <person name="Ruth R."/>
            <person name="San Lucas F."/>
            <person name="Warren J."/>
            <person name="Zhang J."/>
            <person name="Zhao Z."/>
            <person name="Zhou C."/>
            <person name="Zhu D."/>
            <person name="Lee S."/>
            <person name="Bess C."/>
            <person name="Blankenburg K."/>
            <person name="Forbes L."/>
            <person name="Fu Q."/>
            <person name="Gubbala S."/>
            <person name="Hirani K."/>
            <person name="Jayaseelan J.C."/>
            <person name="Lara F."/>
            <person name="Munidasa M."/>
            <person name="Palculict T."/>
            <person name="Patil S."/>
            <person name="Pu L.-L."/>
            <person name="Saada N."/>
            <person name="Tang L."/>
            <person name="Weissenberger G."/>
            <person name="Zhu Y."/>
            <person name="Hemphill L."/>
            <person name="Shang Y."/>
            <person name="Youmans B."/>
            <person name="Ayvaz T."/>
            <person name="Ross M."/>
            <person name="Santibanez J."/>
            <person name="Aqrawi P."/>
            <person name="Gross S."/>
            <person name="Joshi V."/>
            <person name="Fowler G."/>
            <person name="Nazareth L."/>
            <person name="Reid J."/>
            <person name="Worley K."/>
            <person name="Petrosino J."/>
            <person name="Highlander S."/>
            <person name="Gibbs R."/>
        </authorList>
    </citation>
    <scope>NUCLEOTIDE SEQUENCE [LARGE SCALE GENOMIC DNA]</scope>
    <source>
        <strain evidence="2 3">SK330</strain>
    </source>
</reference>
<dbReference type="PATRIC" id="fig|888813.3.peg.2322"/>
<protein>
    <recommendedName>
        <fullName evidence="4">Bacteriocin immunity protein</fullName>
    </recommendedName>
</protein>
<evidence type="ECO:0000256" key="1">
    <source>
        <dbReference type="SAM" id="MobiDB-lite"/>
    </source>
</evidence>
<organism evidence="2 3">
    <name type="scientific">Streptococcus sanguinis SK330</name>
    <dbReference type="NCBI Taxonomy" id="888813"/>
    <lineage>
        <taxon>Bacteria</taxon>
        <taxon>Bacillati</taxon>
        <taxon>Bacillota</taxon>
        <taxon>Bacilli</taxon>
        <taxon>Lactobacillales</taxon>
        <taxon>Streptococcaceae</taxon>
        <taxon>Streptococcus</taxon>
    </lineage>
</organism>
<dbReference type="HOGENOM" id="CLU_185192_0_0_9"/>
<comment type="caution">
    <text evidence="2">The sequence shown here is derived from an EMBL/GenBank/DDBJ whole genome shotgun (WGS) entry which is preliminary data.</text>
</comment>
<dbReference type="EMBL" id="AFBD01000014">
    <property type="protein sequence ID" value="EGF12350.1"/>
    <property type="molecule type" value="Genomic_DNA"/>
</dbReference>
<accession>F2CAZ3</accession>
<feature type="compositionally biased region" description="Basic and acidic residues" evidence="1">
    <location>
        <begin position="1"/>
        <end position="11"/>
    </location>
</feature>
<dbReference type="Proteomes" id="UP000005955">
    <property type="component" value="Unassembled WGS sequence"/>
</dbReference>
<proteinExistence type="predicted"/>
<gene>
    <name evidence="2" type="ORF">HMPREF9386_2359</name>
</gene>
<evidence type="ECO:0008006" key="4">
    <source>
        <dbReference type="Google" id="ProtNLM"/>
    </source>
</evidence>
<dbReference type="AlphaFoldDB" id="F2CAZ3"/>
<evidence type="ECO:0000313" key="2">
    <source>
        <dbReference type="EMBL" id="EGF12350.1"/>
    </source>
</evidence>
<sequence length="103" mass="11778">MNTRELKRNEGKQMAQTRNESDKKVLALVKEAGTLLVNHKYDEVWPVMGQLNSLIKKKDDLTLPGYMVEVLEKYTRDYYHQNGIVTQAHKAMTAIGGKLSQVE</sequence>
<feature type="region of interest" description="Disordered" evidence="1">
    <location>
        <begin position="1"/>
        <end position="21"/>
    </location>
</feature>
<evidence type="ECO:0000313" key="3">
    <source>
        <dbReference type="Proteomes" id="UP000005955"/>
    </source>
</evidence>
<name>F2CAZ3_STRSA</name>